<dbReference type="AlphaFoldDB" id="W2YI23"/>
<evidence type="ECO:0000313" key="1">
    <source>
        <dbReference type="EMBL" id="ETP34591.1"/>
    </source>
</evidence>
<reference evidence="1 2" key="1">
    <citation type="submission" date="2013-11" db="EMBL/GenBank/DDBJ databases">
        <title>The Genome Sequence of Phytophthora parasitica P10297.</title>
        <authorList>
            <consortium name="The Broad Institute Genomics Platform"/>
            <person name="Russ C."/>
            <person name="Tyler B."/>
            <person name="Panabieres F."/>
            <person name="Shan W."/>
            <person name="Tripathy S."/>
            <person name="Grunwald N."/>
            <person name="Machado M."/>
            <person name="Johnson C.S."/>
            <person name="Walker B."/>
            <person name="Young S.K."/>
            <person name="Zeng Q."/>
            <person name="Gargeya S."/>
            <person name="Fitzgerald M."/>
            <person name="Haas B."/>
            <person name="Abouelleil A."/>
            <person name="Allen A.W."/>
            <person name="Alvarado L."/>
            <person name="Arachchi H.M."/>
            <person name="Berlin A.M."/>
            <person name="Chapman S.B."/>
            <person name="Gainer-Dewar J."/>
            <person name="Goldberg J."/>
            <person name="Griggs A."/>
            <person name="Gujja S."/>
            <person name="Hansen M."/>
            <person name="Howarth C."/>
            <person name="Imamovic A."/>
            <person name="Ireland A."/>
            <person name="Larimer J."/>
            <person name="McCowan C."/>
            <person name="Murphy C."/>
            <person name="Pearson M."/>
            <person name="Poon T.W."/>
            <person name="Priest M."/>
            <person name="Roberts A."/>
            <person name="Saif S."/>
            <person name="Shea T."/>
            <person name="Sisk P."/>
            <person name="Sykes S."/>
            <person name="Wortman J."/>
            <person name="Nusbaum C."/>
            <person name="Birren B."/>
        </authorList>
    </citation>
    <scope>NUCLEOTIDE SEQUENCE [LARGE SCALE GENOMIC DNA]</scope>
    <source>
        <strain evidence="1 2">P10297</strain>
    </source>
</reference>
<evidence type="ECO:0000313" key="2">
    <source>
        <dbReference type="Proteomes" id="UP000018948"/>
    </source>
</evidence>
<sequence length="67" mass="7564">MSPSLQGNAMRASIRVDPNWPELTRVDPNWPELTRVEAQILFPPVLLGVTVYKSMDTQQALPVRKFG</sequence>
<organism evidence="1 2">
    <name type="scientific">Phytophthora nicotianae P10297</name>
    <dbReference type="NCBI Taxonomy" id="1317064"/>
    <lineage>
        <taxon>Eukaryota</taxon>
        <taxon>Sar</taxon>
        <taxon>Stramenopiles</taxon>
        <taxon>Oomycota</taxon>
        <taxon>Peronosporomycetes</taxon>
        <taxon>Peronosporales</taxon>
        <taxon>Peronosporaceae</taxon>
        <taxon>Phytophthora</taxon>
    </lineage>
</organism>
<feature type="non-terminal residue" evidence="1">
    <location>
        <position position="67"/>
    </location>
</feature>
<comment type="caution">
    <text evidence="1">The sequence shown here is derived from an EMBL/GenBank/DDBJ whole genome shotgun (WGS) entry which is preliminary data.</text>
</comment>
<name>W2YI23_PHYNI</name>
<proteinExistence type="predicted"/>
<accession>W2YI23</accession>
<dbReference type="Proteomes" id="UP000018948">
    <property type="component" value="Unassembled WGS sequence"/>
</dbReference>
<dbReference type="EMBL" id="ANIY01003600">
    <property type="protein sequence ID" value="ETP34591.1"/>
    <property type="molecule type" value="Genomic_DNA"/>
</dbReference>
<protein>
    <submittedName>
        <fullName evidence="1">Uncharacterized protein</fullName>
    </submittedName>
</protein>
<gene>
    <name evidence="1" type="ORF">F442_17110</name>
</gene>